<dbReference type="Gene3D" id="1.10.10.10">
    <property type="entry name" value="Winged helix-like DNA-binding domain superfamily/Winged helix DNA-binding domain"/>
    <property type="match status" value="1"/>
</dbReference>
<comment type="similarity">
    <text evidence="1">Belongs to the sigma-70 factor family. ECF subfamily.</text>
</comment>
<evidence type="ECO:0000256" key="4">
    <source>
        <dbReference type="ARBA" id="ARBA00023163"/>
    </source>
</evidence>
<protein>
    <submittedName>
        <fullName evidence="7">RNA polymerase sigma-70 factor</fullName>
    </submittedName>
</protein>
<evidence type="ECO:0000313" key="8">
    <source>
        <dbReference type="Proteomes" id="UP001597440"/>
    </source>
</evidence>
<dbReference type="SUPFAM" id="SSF88659">
    <property type="entry name" value="Sigma3 and sigma4 domains of RNA polymerase sigma factors"/>
    <property type="match status" value="1"/>
</dbReference>
<gene>
    <name evidence="7" type="ORF">ACFSQW_04225</name>
</gene>
<dbReference type="NCBIfam" id="TIGR02937">
    <property type="entry name" value="sigma70-ECF"/>
    <property type="match status" value="1"/>
</dbReference>
<dbReference type="Pfam" id="PF08281">
    <property type="entry name" value="Sigma70_r4_2"/>
    <property type="match status" value="1"/>
</dbReference>
<keyword evidence="8" id="KW-1185">Reference proteome</keyword>
<dbReference type="Gene3D" id="1.10.1740.10">
    <property type="match status" value="1"/>
</dbReference>
<keyword evidence="2" id="KW-0805">Transcription regulation</keyword>
<evidence type="ECO:0000259" key="5">
    <source>
        <dbReference type="Pfam" id="PF04542"/>
    </source>
</evidence>
<comment type="caution">
    <text evidence="7">The sequence shown here is derived from an EMBL/GenBank/DDBJ whole genome shotgun (WGS) entry which is preliminary data.</text>
</comment>
<dbReference type="InterPro" id="IPR036388">
    <property type="entry name" value="WH-like_DNA-bd_sf"/>
</dbReference>
<evidence type="ECO:0000259" key="6">
    <source>
        <dbReference type="Pfam" id="PF08281"/>
    </source>
</evidence>
<sequence length="176" mass="21067">MHPKEKKELFTLLYDSHWMKLYLHSYKMIGDKDEARDIVQEVFTNLWDILDQVTITHSYSSYLYRAIRNVVINRISQNKLNDKFTDYSITANALNSVITPEEALREKDLTYLIQQEIDNLPKKMAEIFKKSRFQNQSYKEIAEDLSISENTVRKQIHNALVILRKKLKYIFILFYH</sequence>
<dbReference type="NCBIfam" id="TIGR02985">
    <property type="entry name" value="Sig70_bacteroi1"/>
    <property type="match status" value="1"/>
</dbReference>
<evidence type="ECO:0000313" key="7">
    <source>
        <dbReference type="EMBL" id="MFD2553584.1"/>
    </source>
</evidence>
<dbReference type="PANTHER" id="PTHR43133:SF46">
    <property type="entry name" value="RNA POLYMERASE SIGMA-70 FACTOR ECF SUBFAMILY"/>
    <property type="match status" value="1"/>
</dbReference>
<keyword evidence="3" id="KW-0731">Sigma factor</keyword>
<dbReference type="Proteomes" id="UP001597440">
    <property type="component" value="Unassembled WGS sequence"/>
</dbReference>
<dbReference type="RefSeq" id="WP_210355067.1">
    <property type="nucleotide sequence ID" value="NZ_JAEQMU010000004.1"/>
</dbReference>
<dbReference type="InterPro" id="IPR007627">
    <property type="entry name" value="RNA_pol_sigma70_r2"/>
</dbReference>
<feature type="domain" description="RNA polymerase sigma-70 region 2" evidence="5">
    <location>
        <begin position="14"/>
        <end position="79"/>
    </location>
</feature>
<reference evidence="8" key="1">
    <citation type="journal article" date="2019" name="Int. J. Syst. Evol. Microbiol.">
        <title>The Global Catalogue of Microorganisms (GCM) 10K type strain sequencing project: providing services to taxonomists for standard genome sequencing and annotation.</title>
        <authorList>
            <consortium name="The Broad Institute Genomics Platform"/>
            <consortium name="The Broad Institute Genome Sequencing Center for Infectious Disease"/>
            <person name="Wu L."/>
            <person name="Ma J."/>
        </authorList>
    </citation>
    <scope>NUCLEOTIDE SEQUENCE [LARGE SCALE GENOMIC DNA]</scope>
    <source>
        <strain evidence="8">KCTC 52298</strain>
    </source>
</reference>
<dbReference type="PANTHER" id="PTHR43133">
    <property type="entry name" value="RNA POLYMERASE ECF-TYPE SIGMA FACTO"/>
    <property type="match status" value="1"/>
</dbReference>
<dbReference type="InterPro" id="IPR014284">
    <property type="entry name" value="RNA_pol_sigma-70_dom"/>
</dbReference>
<organism evidence="7 8">
    <name type="scientific">Sphingobacterium tabacisoli</name>
    <dbReference type="NCBI Taxonomy" id="2044855"/>
    <lineage>
        <taxon>Bacteria</taxon>
        <taxon>Pseudomonadati</taxon>
        <taxon>Bacteroidota</taxon>
        <taxon>Sphingobacteriia</taxon>
        <taxon>Sphingobacteriales</taxon>
        <taxon>Sphingobacteriaceae</taxon>
        <taxon>Sphingobacterium</taxon>
    </lineage>
</organism>
<evidence type="ECO:0000256" key="1">
    <source>
        <dbReference type="ARBA" id="ARBA00010641"/>
    </source>
</evidence>
<dbReference type="InterPro" id="IPR039425">
    <property type="entry name" value="RNA_pol_sigma-70-like"/>
</dbReference>
<dbReference type="InterPro" id="IPR013324">
    <property type="entry name" value="RNA_pol_sigma_r3/r4-like"/>
</dbReference>
<name>A0ABW5KYM7_9SPHI</name>
<dbReference type="InterPro" id="IPR013325">
    <property type="entry name" value="RNA_pol_sigma_r2"/>
</dbReference>
<dbReference type="SUPFAM" id="SSF88946">
    <property type="entry name" value="Sigma2 domain of RNA polymerase sigma factors"/>
    <property type="match status" value="1"/>
</dbReference>
<feature type="domain" description="RNA polymerase sigma factor 70 region 4 type 2" evidence="6">
    <location>
        <begin position="113"/>
        <end position="160"/>
    </location>
</feature>
<dbReference type="InterPro" id="IPR013249">
    <property type="entry name" value="RNA_pol_sigma70_r4_t2"/>
</dbReference>
<proteinExistence type="inferred from homology"/>
<evidence type="ECO:0000256" key="3">
    <source>
        <dbReference type="ARBA" id="ARBA00023082"/>
    </source>
</evidence>
<keyword evidence="4" id="KW-0804">Transcription</keyword>
<accession>A0ABW5KYM7</accession>
<evidence type="ECO:0000256" key="2">
    <source>
        <dbReference type="ARBA" id="ARBA00023015"/>
    </source>
</evidence>
<dbReference type="EMBL" id="JBHULD010000004">
    <property type="protein sequence ID" value="MFD2553584.1"/>
    <property type="molecule type" value="Genomic_DNA"/>
</dbReference>
<dbReference type="InterPro" id="IPR014327">
    <property type="entry name" value="RNA_pol_sigma70_bacteroid"/>
</dbReference>
<dbReference type="Pfam" id="PF04542">
    <property type="entry name" value="Sigma70_r2"/>
    <property type="match status" value="1"/>
</dbReference>
<dbReference type="CDD" id="cd06171">
    <property type="entry name" value="Sigma70_r4"/>
    <property type="match status" value="1"/>
</dbReference>